<organism evidence="2 3">
    <name type="scientific">Methylobacterium variabile</name>
    <dbReference type="NCBI Taxonomy" id="298794"/>
    <lineage>
        <taxon>Bacteria</taxon>
        <taxon>Pseudomonadati</taxon>
        <taxon>Pseudomonadota</taxon>
        <taxon>Alphaproteobacteria</taxon>
        <taxon>Hyphomicrobiales</taxon>
        <taxon>Methylobacteriaceae</taxon>
        <taxon>Methylobacterium</taxon>
    </lineage>
</organism>
<comment type="caution">
    <text evidence="2">The sequence shown here is derived from an EMBL/GenBank/DDBJ whole genome shotgun (WGS) entry which is preliminary data.</text>
</comment>
<feature type="transmembrane region" description="Helical" evidence="1">
    <location>
        <begin position="116"/>
        <end position="136"/>
    </location>
</feature>
<gene>
    <name evidence="2" type="ORF">VQ02_28245</name>
</gene>
<sequence>MRTLRLAAALLCGLLFGIGLALSGMLDPARVRGFLDVTGAWDPTLAFVLAGAVTTSGLGTALARRLRRPVLADAFDWPTRTRIDPPLILGAGLFGIGWGLSGFCPGPAVAALSSGALPVVVFVAAMLAGMAAHGLLRRVLPVR</sequence>
<dbReference type="InterPro" id="IPR046513">
    <property type="entry name" value="DUF6691"/>
</dbReference>
<proteinExistence type="predicted"/>
<keyword evidence="3" id="KW-1185">Reference proteome</keyword>
<dbReference type="RefSeq" id="WP_048447575.1">
    <property type="nucleotide sequence ID" value="NZ_LABY01000229.1"/>
</dbReference>
<evidence type="ECO:0000313" key="2">
    <source>
        <dbReference type="EMBL" id="KMO30295.1"/>
    </source>
</evidence>
<evidence type="ECO:0000313" key="3">
    <source>
        <dbReference type="Proteomes" id="UP000035955"/>
    </source>
</evidence>
<feature type="transmembrane region" description="Helical" evidence="1">
    <location>
        <begin position="45"/>
        <end position="66"/>
    </location>
</feature>
<dbReference type="EMBL" id="LABY01000229">
    <property type="protein sequence ID" value="KMO30295.1"/>
    <property type="molecule type" value="Genomic_DNA"/>
</dbReference>
<reference evidence="2 3" key="1">
    <citation type="submission" date="2015-03" db="EMBL/GenBank/DDBJ databases">
        <title>Genome sequencing of Methylobacterium variabile DSM 16961.</title>
        <authorList>
            <person name="Chaudhry V."/>
            <person name="Patil P.B."/>
        </authorList>
    </citation>
    <scope>NUCLEOTIDE SEQUENCE [LARGE SCALE GENOMIC DNA]</scope>
    <source>
        <strain evidence="2 3">DSM 16961</strain>
    </source>
</reference>
<dbReference type="Pfam" id="PF20398">
    <property type="entry name" value="DUF6691"/>
    <property type="match status" value="1"/>
</dbReference>
<accession>A0A0J6S519</accession>
<dbReference type="AlphaFoldDB" id="A0A0J6S519"/>
<keyword evidence="1" id="KW-0812">Transmembrane</keyword>
<keyword evidence="1" id="KW-1133">Transmembrane helix</keyword>
<name>A0A0J6S519_9HYPH</name>
<evidence type="ECO:0000256" key="1">
    <source>
        <dbReference type="SAM" id="Phobius"/>
    </source>
</evidence>
<feature type="transmembrane region" description="Helical" evidence="1">
    <location>
        <begin position="87"/>
        <end position="110"/>
    </location>
</feature>
<dbReference type="PATRIC" id="fig|298794.3.peg.3554"/>
<dbReference type="Proteomes" id="UP000035955">
    <property type="component" value="Unassembled WGS sequence"/>
</dbReference>
<protein>
    <submittedName>
        <fullName evidence="2">Membrane protein</fullName>
    </submittedName>
</protein>
<keyword evidence="1" id="KW-0472">Membrane</keyword>